<dbReference type="FunFam" id="3.30.160.60:FF:000125">
    <property type="entry name" value="Putative zinc finger protein 143"/>
    <property type="match status" value="1"/>
</dbReference>
<evidence type="ECO:0000259" key="10">
    <source>
        <dbReference type="PROSITE" id="PS50157"/>
    </source>
</evidence>
<dbReference type="SUPFAM" id="SSF57667">
    <property type="entry name" value="beta-beta-alpha zinc fingers"/>
    <property type="match status" value="4"/>
</dbReference>
<feature type="region of interest" description="Disordered" evidence="9">
    <location>
        <begin position="1"/>
        <end position="32"/>
    </location>
</feature>
<dbReference type="EMBL" id="JAQQBS010001423">
    <property type="protein sequence ID" value="KAK0159988.1"/>
    <property type="molecule type" value="Genomic_DNA"/>
</dbReference>
<dbReference type="GO" id="GO:0003677">
    <property type="term" value="F:DNA binding"/>
    <property type="evidence" value="ECO:0007669"/>
    <property type="project" value="UniProtKB-KW"/>
</dbReference>
<keyword evidence="6" id="KW-0238">DNA-binding</keyword>
<evidence type="ECO:0000256" key="1">
    <source>
        <dbReference type="ARBA" id="ARBA00004123"/>
    </source>
</evidence>
<keyword evidence="4 8" id="KW-0863">Zinc-finger</keyword>
<dbReference type="GO" id="GO:0005634">
    <property type="term" value="C:nucleus"/>
    <property type="evidence" value="ECO:0007669"/>
    <property type="project" value="UniProtKB-SubCell"/>
</dbReference>
<feature type="domain" description="C2H2-type" evidence="10">
    <location>
        <begin position="46"/>
        <end position="75"/>
    </location>
</feature>
<feature type="domain" description="C2H2-type" evidence="10">
    <location>
        <begin position="76"/>
        <end position="100"/>
    </location>
</feature>
<comment type="caution">
    <text evidence="11">The sequence shown here is derived from an EMBL/GenBank/DDBJ whole genome shotgun (WGS) entry which is preliminary data.</text>
</comment>
<evidence type="ECO:0000256" key="7">
    <source>
        <dbReference type="ARBA" id="ARBA00023242"/>
    </source>
</evidence>
<reference evidence="11" key="2">
    <citation type="submission" date="2023-03" db="EMBL/GenBank/DDBJ databases">
        <authorList>
            <person name="Inwood S.N."/>
            <person name="Skelly J.G."/>
            <person name="Guhlin J."/>
            <person name="Harrop T.W.R."/>
            <person name="Goldson S.G."/>
            <person name="Dearden P.K."/>
        </authorList>
    </citation>
    <scope>NUCLEOTIDE SEQUENCE</scope>
    <source>
        <strain evidence="11">Irish</strain>
        <tissue evidence="11">Whole body</tissue>
    </source>
</reference>
<accession>A0AA39F1G8</accession>
<protein>
    <recommendedName>
        <fullName evidence="10">C2H2-type domain-containing protein</fullName>
    </recommendedName>
</protein>
<evidence type="ECO:0000256" key="3">
    <source>
        <dbReference type="ARBA" id="ARBA00022737"/>
    </source>
</evidence>
<dbReference type="Pfam" id="PF00096">
    <property type="entry name" value="zf-C2H2"/>
    <property type="match status" value="5"/>
</dbReference>
<feature type="domain" description="C2H2-type" evidence="10">
    <location>
        <begin position="277"/>
        <end position="305"/>
    </location>
</feature>
<evidence type="ECO:0000256" key="6">
    <source>
        <dbReference type="ARBA" id="ARBA00023125"/>
    </source>
</evidence>
<evidence type="ECO:0000256" key="8">
    <source>
        <dbReference type="PROSITE-ProRule" id="PRU00042"/>
    </source>
</evidence>
<dbReference type="Gene3D" id="3.30.160.60">
    <property type="entry name" value="Classic Zinc Finger"/>
    <property type="match status" value="6"/>
</dbReference>
<dbReference type="InterPro" id="IPR036236">
    <property type="entry name" value="Znf_C2H2_sf"/>
</dbReference>
<evidence type="ECO:0000313" key="12">
    <source>
        <dbReference type="Proteomes" id="UP001168990"/>
    </source>
</evidence>
<feature type="domain" description="C2H2-type" evidence="10">
    <location>
        <begin position="247"/>
        <end position="274"/>
    </location>
</feature>
<evidence type="ECO:0000256" key="2">
    <source>
        <dbReference type="ARBA" id="ARBA00022723"/>
    </source>
</evidence>
<feature type="domain" description="C2H2-type" evidence="10">
    <location>
        <begin position="136"/>
        <end position="163"/>
    </location>
</feature>
<dbReference type="PROSITE" id="PS00028">
    <property type="entry name" value="ZINC_FINGER_C2H2_1"/>
    <property type="match status" value="8"/>
</dbReference>
<dbReference type="GO" id="GO:0000122">
    <property type="term" value="P:negative regulation of transcription by RNA polymerase II"/>
    <property type="evidence" value="ECO:0007669"/>
    <property type="project" value="UniProtKB-ARBA"/>
</dbReference>
<sequence>MGYTTDEELEKFTSEIDEREVNTTTASDTQTEEEFETKNKKCKSLHKCTYAGCNKSFWKPSRLQWHLRQHSGERPYKCDFKDCDKAYTTSSHLKRHSRTHNPIHDAIKCPSCKLTLKSRESFRKHYQRVHNNKNRISCKECGVVFRKKCKLDDHMAIHNGITSFKCEKCNRIFSSIYLMRKHEKSIHNRELKCTELNCNEEFFRYIDLRIHRKNAHPQEFRCEQCGKCFRYKSKLKQHIRTHELSNIPCPYDECKKVYSYKSNLQHHIKTKHMGCLFYCDLCGIGVSEKSSLIRHIKCIHQREKSPVKKRPKVGEERLQRKDVGLPRKSMVTKLTGIILPHDIEKQILNRTKTIELADLIPIDC</sequence>
<dbReference type="PANTHER" id="PTHR16515">
    <property type="entry name" value="PR DOMAIN ZINC FINGER PROTEIN"/>
    <property type="match status" value="1"/>
</dbReference>
<evidence type="ECO:0000256" key="9">
    <source>
        <dbReference type="SAM" id="MobiDB-lite"/>
    </source>
</evidence>
<keyword evidence="12" id="KW-1185">Reference proteome</keyword>
<organism evidence="11 12">
    <name type="scientific">Microctonus aethiopoides</name>
    <dbReference type="NCBI Taxonomy" id="144406"/>
    <lineage>
        <taxon>Eukaryota</taxon>
        <taxon>Metazoa</taxon>
        <taxon>Ecdysozoa</taxon>
        <taxon>Arthropoda</taxon>
        <taxon>Hexapoda</taxon>
        <taxon>Insecta</taxon>
        <taxon>Pterygota</taxon>
        <taxon>Neoptera</taxon>
        <taxon>Endopterygota</taxon>
        <taxon>Hymenoptera</taxon>
        <taxon>Apocrita</taxon>
        <taxon>Ichneumonoidea</taxon>
        <taxon>Braconidae</taxon>
        <taxon>Euphorinae</taxon>
        <taxon>Microctonus</taxon>
    </lineage>
</organism>
<evidence type="ECO:0000313" key="11">
    <source>
        <dbReference type="EMBL" id="KAK0159988.1"/>
    </source>
</evidence>
<dbReference type="Proteomes" id="UP001168990">
    <property type="component" value="Unassembled WGS sequence"/>
</dbReference>
<dbReference type="SMART" id="SM00355">
    <property type="entry name" value="ZnF_C2H2"/>
    <property type="match status" value="9"/>
</dbReference>
<evidence type="ECO:0000256" key="4">
    <source>
        <dbReference type="ARBA" id="ARBA00022771"/>
    </source>
</evidence>
<gene>
    <name evidence="11" type="ORF">PV328_007439</name>
</gene>
<dbReference type="PROSITE" id="PS50157">
    <property type="entry name" value="ZINC_FINGER_C2H2_2"/>
    <property type="match status" value="8"/>
</dbReference>
<dbReference type="AlphaFoldDB" id="A0AA39F1G8"/>
<comment type="subcellular location">
    <subcellularLocation>
        <location evidence="1">Nucleus</location>
    </subcellularLocation>
</comment>
<keyword evidence="3" id="KW-0677">Repeat</keyword>
<feature type="compositionally biased region" description="Basic and acidic residues" evidence="9">
    <location>
        <begin position="10"/>
        <end position="21"/>
    </location>
</feature>
<dbReference type="FunFam" id="3.30.160.60:FF:001465">
    <property type="entry name" value="Zinc finger protein 560"/>
    <property type="match status" value="1"/>
</dbReference>
<feature type="domain" description="C2H2-type" evidence="10">
    <location>
        <begin position="164"/>
        <end position="192"/>
    </location>
</feature>
<dbReference type="InterPro" id="IPR013087">
    <property type="entry name" value="Znf_C2H2_type"/>
</dbReference>
<feature type="domain" description="C2H2-type" evidence="10">
    <location>
        <begin position="220"/>
        <end position="242"/>
    </location>
</feature>
<keyword evidence="7" id="KW-0539">Nucleus</keyword>
<name>A0AA39F1G8_9HYME</name>
<dbReference type="InterPro" id="IPR050331">
    <property type="entry name" value="Zinc_finger"/>
</dbReference>
<dbReference type="PANTHER" id="PTHR16515:SF49">
    <property type="entry name" value="GASTRULA ZINC FINGER PROTEIN XLCGF49.1-LIKE-RELATED"/>
    <property type="match status" value="1"/>
</dbReference>
<evidence type="ECO:0000256" key="5">
    <source>
        <dbReference type="ARBA" id="ARBA00022833"/>
    </source>
</evidence>
<reference evidence="11" key="1">
    <citation type="journal article" date="2023" name="bioRxiv">
        <title>Scaffold-level genome assemblies of two parasitoid biocontrol wasps reveal the parthenogenesis mechanism and an associated novel virus.</title>
        <authorList>
            <person name="Inwood S."/>
            <person name="Skelly J."/>
            <person name="Guhlin J."/>
            <person name="Harrop T."/>
            <person name="Goldson S."/>
            <person name="Dearden P."/>
        </authorList>
    </citation>
    <scope>NUCLEOTIDE SEQUENCE</scope>
    <source>
        <strain evidence="11">Irish</strain>
        <tissue evidence="11">Whole body</tissue>
    </source>
</reference>
<keyword evidence="5" id="KW-0862">Zinc</keyword>
<dbReference type="GO" id="GO:0008270">
    <property type="term" value="F:zinc ion binding"/>
    <property type="evidence" value="ECO:0007669"/>
    <property type="project" value="UniProtKB-KW"/>
</dbReference>
<feature type="domain" description="C2H2-type" evidence="10">
    <location>
        <begin position="191"/>
        <end position="221"/>
    </location>
</feature>
<keyword evidence="2" id="KW-0479">Metal-binding</keyword>
<proteinExistence type="predicted"/>